<dbReference type="EMBL" id="MVBN01000021">
    <property type="protein sequence ID" value="OOK63289.1"/>
    <property type="molecule type" value="Genomic_DNA"/>
</dbReference>
<reference evidence="1 2" key="1">
    <citation type="submission" date="2017-02" db="EMBL/GenBank/DDBJ databases">
        <title>Complete genome sequences of Mycobacterium kansasii strains isolated from rhesus macaques.</title>
        <authorList>
            <person name="Panda A."/>
            <person name="Nagaraj S."/>
            <person name="Zhao X."/>
            <person name="Tettelin H."/>
            <person name="Detolla L.J."/>
        </authorList>
    </citation>
    <scope>NUCLEOTIDE SEQUENCE [LARGE SCALE GENOMIC DNA]</scope>
    <source>
        <strain evidence="1 2">11-3469</strain>
    </source>
</reference>
<dbReference type="AlphaFoldDB" id="A0A1V3W8H6"/>
<comment type="caution">
    <text evidence="1">The sequence shown here is derived from an EMBL/GenBank/DDBJ whole genome shotgun (WGS) entry which is preliminary data.</text>
</comment>
<gene>
    <name evidence="1" type="ORF">BZL29_8557</name>
</gene>
<dbReference type="Proteomes" id="UP000188532">
    <property type="component" value="Unassembled WGS sequence"/>
</dbReference>
<organism evidence="1 2">
    <name type="scientific">Mycobacterium kansasii</name>
    <dbReference type="NCBI Taxonomy" id="1768"/>
    <lineage>
        <taxon>Bacteria</taxon>
        <taxon>Bacillati</taxon>
        <taxon>Actinomycetota</taxon>
        <taxon>Actinomycetes</taxon>
        <taxon>Mycobacteriales</taxon>
        <taxon>Mycobacteriaceae</taxon>
        <taxon>Mycobacterium</taxon>
    </lineage>
</organism>
<evidence type="ECO:0000313" key="1">
    <source>
        <dbReference type="EMBL" id="OOK63289.1"/>
    </source>
</evidence>
<evidence type="ECO:0000313" key="2">
    <source>
        <dbReference type="Proteomes" id="UP000188532"/>
    </source>
</evidence>
<sequence>MDGLTKKELAVAEGISASAVSQRTSRAGLDLIILASQYLRSIT</sequence>
<proteinExistence type="predicted"/>
<protein>
    <submittedName>
        <fullName evidence="1">Uncharacterized protein</fullName>
    </submittedName>
</protein>
<name>A0A1V3W8H6_MYCKA</name>
<accession>A0A1V3W8H6</accession>